<evidence type="ECO:0000256" key="8">
    <source>
        <dbReference type="PIRSR" id="PIRSR600823-1"/>
    </source>
</evidence>
<feature type="binding site" evidence="10">
    <location>
        <position position="50"/>
    </location>
    <ligand>
        <name>Ca(2+)</name>
        <dbReference type="ChEBI" id="CHEBI:29108"/>
        <label>1</label>
    </ligand>
</feature>
<comment type="similarity">
    <text evidence="12">Belongs to the peroxidase family.</text>
</comment>
<dbReference type="GO" id="GO:0006979">
    <property type="term" value="P:response to oxidative stress"/>
    <property type="evidence" value="ECO:0007669"/>
    <property type="project" value="InterPro"/>
</dbReference>
<feature type="domain" description="Plant heme peroxidase family profile" evidence="13">
    <location>
        <begin position="8"/>
        <end position="167"/>
    </location>
</feature>
<keyword evidence="10" id="KW-0106">Calcium</keyword>
<reference evidence="14 15" key="1">
    <citation type="submission" date="2020-06" db="EMBL/GenBank/DDBJ databases">
        <title>Transcriptomic and genomic resources for Thalictrum thalictroides and T. hernandezii: Facilitating candidate gene discovery in an emerging model plant lineage.</title>
        <authorList>
            <person name="Arias T."/>
            <person name="Riano-Pachon D.M."/>
            <person name="Di Stilio V.S."/>
        </authorList>
    </citation>
    <scope>NUCLEOTIDE SEQUENCE [LARGE SCALE GENOMIC DNA]</scope>
    <source>
        <strain evidence="15">cv. WT478/WT964</strain>
        <tissue evidence="14">Leaves</tissue>
    </source>
</reference>
<evidence type="ECO:0000313" key="15">
    <source>
        <dbReference type="Proteomes" id="UP000554482"/>
    </source>
</evidence>
<evidence type="ECO:0000256" key="4">
    <source>
        <dbReference type="ARBA" id="ARBA00022617"/>
    </source>
</evidence>
<dbReference type="GO" id="GO:0020037">
    <property type="term" value="F:heme binding"/>
    <property type="evidence" value="ECO:0007669"/>
    <property type="project" value="InterPro"/>
</dbReference>
<dbReference type="Gene3D" id="1.10.420.10">
    <property type="entry name" value="Peroxidase, domain 2"/>
    <property type="match status" value="1"/>
</dbReference>
<keyword evidence="4" id="KW-0349">Heme</keyword>
<dbReference type="InterPro" id="IPR010255">
    <property type="entry name" value="Haem_peroxidase_sf"/>
</dbReference>
<dbReference type="PRINTS" id="PR00461">
    <property type="entry name" value="PLPEROXIDASE"/>
</dbReference>
<organism evidence="14 15">
    <name type="scientific">Thalictrum thalictroides</name>
    <name type="common">Rue-anemone</name>
    <name type="synonym">Anemone thalictroides</name>
    <dbReference type="NCBI Taxonomy" id="46969"/>
    <lineage>
        <taxon>Eukaryota</taxon>
        <taxon>Viridiplantae</taxon>
        <taxon>Streptophyta</taxon>
        <taxon>Embryophyta</taxon>
        <taxon>Tracheophyta</taxon>
        <taxon>Spermatophyta</taxon>
        <taxon>Magnoliopsida</taxon>
        <taxon>Ranunculales</taxon>
        <taxon>Ranunculaceae</taxon>
        <taxon>Thalictroideae</taxon>
        <taxon>Thalictrum</taxon>
    </lineage>
</organism>
<proteinExistence type="inferred from homology"/>
<dbReference type="InterPro" id="IPR002016">
    <property type="entry name" value="Haem_peroxidase"/>
</dbReference>
<feature type="binding site" evidence="10">
    <location>
        <position position="53"/>
    </location>
    <ligand>
        <name>Ca(2+)</name>
        <dbReference type="ChEBI" id="CHEBI:29108"/>
        <label>1</label>
    </ligand>
</feature>
<keyword evidence="5 10" id="KW-0479">Metal-binding</keyword>
<comment type="caution">
    <text evidence="14">The sequence shown here is derived from an EMBL/GenBank/DDBJ whole genome shotgun (WGS) entry which is preliminary data.</text>
</comment>
<dbReference type="SUPFAM" id="SSF48113">
    <property type="entry name" value="Heme-dependent peroxidases"/>
    <property type="match status" value="1"/>
</dbReference>
<dbReference type="OrthoDB" id="2113341at2759"/>
<dbReference type="InterPro" id="IPR019794">
    <property type="entry name" value="Peroxidases_AS"/>
</dbReference>
<dbReference type="PROSITE" id="PS00436">
    <property type="entry name" value="PEROXIDASE_2"/>
    <property type="match status" value="1"/>
</dbReference>
<keyword evidence="6" id="KW-0560">Oxidoreductase</keyword>
<evidence type="ECO:0000256" key="6">
    <source>
        <dbReference type="ARBA" id="ARBA00023002"/>
    </source>
</evidence>
<feature type="site" description="Transition state stabilizer" evidence="11">
    <location>
        <position position="45"/>
    </location>
</feature>
<name>A0A7J6UZD6_THATH</name>
<evidence type="ECO:0000256" key="12">
    <source>
        <dbReference type="RuleBase" id="RU004241"/>
    </source>
</evidence>
<dbReference type="InterPro" id="IPR000823">
    <property type="entry name" value="Peroxidase_pln"/>
</dbReference>
<sequence>MISLVSASLKVGFYESTCPSAESIVRKAVNKVVSHNTGIAAGLIRMHFHDCFVNKVVSCADIIAFAAHDSAYKVGGIKYAVPSGRRDGCVSCKDDVPQNLPPPTFNSKQLEKNFAKKGLSLDEMVTLSGAQYSIGVPLHVLLSLRVSTALTPPTHKILQWTVCTLLS</sequence>
<evidence type="ECO:0000256" key="5">
    <source>
        <dbReference type="ARBA" id="ARBA00022723"/>
    </source>
</evidence>
<evidence type="ECO:0000256" key="2">
    <source>
        <dbReference type="ARBA" id="ARBA00001970"/>
    </source>
</evidence>
<evidence type="ECO:0000256" key="3">
    <source>
        <dbReference type="ARBA" id="ARBA00022559"/>
    </source>
</evidence>
<evidence type="ECO:0000313" key="14">
    <source>
        <dbReference type="EMBL" id="KAF5178033.1"/>
    </source>
</evidence>
<keyword evidence="3 14" id="KW-0575">Peroxidase</keyword>
<keyword evidence="7" id="KW-0408">Iron</keyword>
<dbReference type="PROSITE" id="PS50873">
    <property type="entry name" value="PEROXIDASE_4"/>
    <property type="match status" value="1"/>
</dbReference>
<dbReference type="GO" id="GO:0046872">
    <property type="term" value="F:metal ion binding"/>
    <property type="evidence" value="ECO:0007669"/>
    <property type="project" value="UniProtKB-KW"/>
</dbReference>
<feature type="binding site" evidence="9">
    <location>
        <position position="101"/>
    </location>
    <ligand>
        <name>substrate</name>
    </ligand>
</feature>
<evidence type="ECO:0000256" key="11">
    <source>
        <dbReference type="PIRSR" id="PIRSR600823-4"/>
    </source>
</evidence>
<dbReference type="AlphaFoldDB" id="A0A7J6UZD6"/>
<dbReference type="Pfam" id="PF00141">
    <property type="entry name" value="peroxidase"/>
    <property type="match status" value="1"/>
</dbReference>
<evidence type="ECO:0000256" key="1">
    <source>
        <dbReference type="ARBA" id="ARBA00000189"/>
    </source>
</evidence>
<protein>
    <submittedName>
        <fullName evidence="14">Peroxidase</fullName>
    </submittedName>
</protein>
<dbReference type="Proteomes" id="UP000554482">
    <property type="component" value="Unassembled WGS sequence"/>
</dbReference>
<dbReference type="EMBL" id="JABWDY010040564">
    <property type="protein sequence ID" value="KAF5178033.1"/>
    <property type="molecule type" value="Genomic_DNA"/>
</dbReference>
<dbReference type="Gene3D" id="1.10.520.10">
    <property type="match status" value="2"/>
</dbReference>
<evidence type="ECO:0000259" key="13">
    <source>
        <dbReference type="PROSITE" id="PS50873"/>
    </source>
</evidence>
<comment type="cofactor">
    <cofactor evidence="10">
        <name>Ca(2+)</name>
        <dbReference type="ChEBI" id="CHEBI:29108"/>
    </cofactor>
    <text evidence="10">Binds 2 calcium ions per subunit.</text>
</comment>
<evidence type="ECO:0000256" key="7">
    <source>
        <dbReference type="ARBA" id="ARBA00023004"/>
    </source>
</evidence>
<gene>
    <name evidence="14" type="ORF">FRX31_032379</name>
</gene>
<comment type="cofactor">
    <cofactor evidence="2">
        <name>heme b</name>
        <dbReference type="ChEBI" id="CHEBI:60344"/>
    </cofactor>
</comment>
<comment type="catalytic activity">
    <reaction evidence="1">
        <text>2 a phenolic donor + H2O2 = 2 a phenolic radical donor + 2 H2O</text>
        <dbReference type="Rhea" id="RHEA:56136"/>
        <dbReference type="ChEBI" id="CHEBI:15377"/>
        <dbReference type="ChEBI" id="CHEBI:16240"/>
        <dbReference type="ChEBI" id="CHEBI:139520"/>
        <dbReference type="ChEBI" id="CHEBI:139521"/>
        <dbReference type="EC" id="1.11.1.7"/>
    </reaction>
</comment>
<keyword evidence="15" id="KW-1185">Reference proteome</keyword>
<feature type="active site" description="Proton acceptor" evidence="8">
    <location>
        <position position="49"/>
    </location>
</feature>
<dbReference type="PRINTS" id="PR00458">
    <property type="entry name" value="PEROXIDASE"/>
</dbReference>
<dbReference type="PANTHER" id="PTHR31235">
    <property type="entry name" value="PEROXIDASE 25-RELATED"/>
    <property type="match status" value="1"/>
</dbReference>
<dbReference type="GO" id="GO:0140825">
    <property type="term" value="F:lactoperoxidase activity"/>
    <property type="evidence" value="ECO:0007669"/>
    <property type="project" value="UniProtKB-EC"/>
</dbReference>
<evidence type="ECO:0000256" key="10">
    <source>
        <dbReference type="PIRSR" id="PIRSR600823-3"/>
    </source>
</evidence>
<evidence type="ECO:0000256" key="9">
    <source>
        <dbReference type="PIRSR" id="PIRSR600823-2"/>
    </source>
</evidence>
<accession>A0A7J6UZD6</accession>